<dbReference type="AlphaFoldDB" id="A0A1G8EGI4"/>
<reference evidence="2 3" key="1">
    <citation type="submission" date="2016-10" db="EMBL/GenBank/DDBJ databases">
        <authorList>
            <person name="de Groot N.N."/>
        </authorList>
    </citation>
    <scope>NUCLEOTIDE SEQUENCE [LARGE SCALE GENOMIC DNA]</scope>
    <source>
        <strain evidence="2 3">CPCC 201354</strain>
    </source>
</reference>
<evidence type="ECO:0000313" key="2">
    <source>
        <dbReference type="EMBL" id="SDH68789.1"/>
    </source>
</evidence>
<protein>
    <submittedName>
        <fullName evidence="2">Uncharacterized protein</fullName>
    </submittedName>
</protein>
<name>A0A1G8EGI4_9ACTN</name>
<keyword evidence="3" id="KW-1185">Reference proteome</keyword>
<dbReference type="EMBL" id="FNCN01000020">
    <property type="protein sequence ID" value="SDH68789.1"/>
    <property type="molecule type" value="Genomic_DNA"/>
</dbReference>
<dbReference type="STRING" id="504805.SAMN05421505_12083"/>
<gene>
    <name evidence="2" type="ORF">SAMN05421505_12083</name>
</gene>
<sequence>MAQEELQAVAVADAVEPAVERPSAPEPPMVVDEPVGGGETTGQVAEPATKARRSAKARAGRGVVRPTTSADCKGDGRVKHTLMVHKDVQRRLAELQFEETMAAGREQPMWPHVDAALAVLHPSRNPDLAKWIGIGEELLGYDPDEFTQFGPLMRGSTREGIRTLRVRLKMADAGEVAQHHVVTAALIAYLDVWDAQGRSIPQT</sequence>
<dbReference type="Proteomes" id="UP000198923">
    <property type="component" value="Unassembled WGS sequence"/>
</dbReference>
<proteinExistence type="predicted"/>
<feature type="compositionally biased region" description="Low complexity" evidence="1">
    <location>
        <begin position="8"/>
        <end position="17"/>
    </location>
</feature>
<evidence type="ECO:0000256" key="1">
    <source>
        <dbReference type="SAM" id="MobiDB-lite"/>
    </source>
</evidence>
<feature type="region of interest" description="Disordered" evidence="1">
    <location>
        <begin position="1"/>
        <end position="72"/>
    </location>
</feature>
<feature type="compositionally biased region" description="Basic residues" evidence="1">
    <location>
        <begin position="50"/>
        <end position="59"/>
    </location>
</feature>
<evidence type="ECO:0000313" key="3">
    <source>
        <dbReference type="Proteomes" id="UP000198923"/>
    </source>
</evidence>
<accession>A0A1G8EGI4</accession>
<dbReference type="RefSeq" id="WP_143020346.1">
    <property type="nucleotide sequence ID" value="NZ_FNCN01000020.1"/>
</dbReference>
<organism evidence="2 3">
    <name type="scientific">Sinosporangium album</name>
    <dbReference type="NCBI Taxonomy" id="504805"/>
    <lineage>
        <taxon>Bacteria</taxon>
        <taxon>Bacillati</taxon>
        <taxon>Actinomycetota</taxon>
        <taxon>Actinomycetes</taxon>
        <taxon>Streptosporangiales</taxon>
        <taxon>Streptosporangiaceae</taxon>
        <taxon>Sinosporangium</taxon>
    </lineage>
</organism>